<feature type="non-terminal residue" evidence="1">
    <location>
        <position position="1"/>
    </location>
</feature>
<sequence length="37" mass="4130">VTQVEVWVEGRDFVGGSVRSARGFIWSPHPVFHCAES</sequence>
<protein>
    <submittedName>
        <fullName evidence="1">Uncharacterized protein</fullName>
    </submittedName>
</protein>
<feature type="non-terminal residue" evidence="1">
    <location>
        <position position="37"/>
    </location>
</feature>
<reference evidence="1" key="1">
    <citation type="submission" date="2018-05" db="EMBL/GenBank/DDBJ databases">
        <authorList>
            <person name="Lanie J.A."/>
            <person name="Ng W.-L."/>
            <person name="Kazmierczak K.M."/>
            <person name="Andrzejewski T.M."/>
            <person name="Davidsen T.M."/>
            <person name="Wayne K.J."/>
            <person name="Tettelin H."/>
            <person name="Glass J.I."/>
            <person name="Rusch D."/>
            <person name="Podicherti R."/>
            <person name="Tsui H.-C.T."/>
            <person name="Winkler M.E."/>
        </authorList>
    </citation>
    <scope>NUCLEOTIDE SEQUENCE</scope>
</reference>
<proteinExistence type="predicted"/>
<evidence type="ECO:0000313" key="1">
    <source>
        <dbReference type="EMBL" id="SVB35077.1"/>
    </source>
</evidence>
<dbReference type="AlphaFoldDB" id="A0A382DBQ0"/>
<dbReference type="EMBL" id="UINC01038283">
    <property type="protein sequence ID" value="SVB35077.1"/>
    <property type="molecule type" value="Genomic_DNA"/>
</dbReference>
<name>A0A382DBQ0_9ZZZZ</name>
<organism evidence="1">
    <name type="scientific">marine metagenome</name>
    <dbReference type="NCBI Taxonomy" id="408172"/>
    <lineage>
        <taxon>unclassified sequences</taxon>
        <taxon>metagenomes</taxon>
        <taxon>ecological metagenomes</taxon>
    </lineage>
</organism>
<accession>A0A382DBQ0</accession>
<gene>
    <name evidence="1" type="ORF">METZ01_LOCUS187931</name>
</gene>